<protein>
    <submittedName>
        <fullName evidence="2">Uncharacterized protein</fullName>
    </submittedName>
</protein>
<keyword evidence="1" id="KW-0472">Membrane</keyword>
<organism evidence="2 3">
    <name type="scientific">Desulfoglaeba alkanexedens ALDC</name>
    <dbReference type="NCBI Taxonomy" id="980445"/>
    <lineage>
        <taxon>Bacteria</taxon>
        <taxon>Pseudomonadati</taxon>
        <taxon>Thermodesulfobacteriota</taxon>
        <taxon>Syntrophobacteria</taxon>
        <taxon>Syntrophobacterales</taxon>
        <taxon>Syntrophobacteraceae</taxon>
        <taxon>Desulfoglaeba</taxon>
    </lineage>
</organism>
<gene>
    <name evidence="2" type="ORF">FDQ92_14555</name>
</gene>
<keyword evidence="1" id="KW-0812">Transmembrane</keyword>
<evidence type="ECO:0000256" key="1">
    <source>
        <dbReference type="SAM" id="Phobius"/>
    </source>
</evidence>
<evidence type="ECO:0000313" key="3">
    <source>
        <dbReference type="Proteomes" id="UP000298602"/>
    </source>
</evidence>
<feature type="transmembrane region" description="Helical" evidence="1">
    <location>
        <begin position="12"/>
        <end position="31"/>
    </location>
</feature>
<accession>A0A4P8L7V2</accession>
<name>A0A4P8L7V2_9BACT</name>
<dbReference type="AlphaFoldDB" id="A0A4P8L7V2"/>
<keyword evidence="1" id="KW-1133">Transmembrane helix</keyword>
<sequence length="115" mass="12638">MMECINKSKANRFGTLLIIIGAFIPSVLYPLSSLSNSATLTKAAFAMKGVSYNPSIRDLEIVLMEGEWKKDSINPGGHYEGRIAIPYRYTLAFGILIAFIGVGIVLFHEDKKEPG</sequence>
<evidence type="ECO:0000313" key="2">
    <source>
        <dbReference type="EMBL" id="QCQ23285.1"/>
    </source>
</evidence>
<dbReference type="KEGG" id="dax:FDQ92_14555"/>
<feature type="transmembrane region" description="Helical" evidence="1">
    <location>
        <begin position="87"/>
        <end position="107"/>
    </location>
</feature>
<reference evidence="2 3" key="2">
    <citation type="submission" date="2019-05" db="EMBL/GenBank/DDBJ databases">
        <authorList>
            <person name="Suflita J.M."/>
            <person name="Marks C.R."/>
        </authorList>
    </citation>
    <scope>NUCLEOTIDE SEQUENCE [LARGE SCALE GENOMIC DNA]</scope>
    <source>
        <strain evidence="2 3">ALDC</strain>
    </source>
</reference>
<keyword evidence="3" id="KW-1185">Reference proteome</keyword>
<reference evidence="2 3" key="1">
    <citation type="submission" date="2019-05" db="EMBL/GenBank/DDBJ databases">
        <title>The Complete Genome Sequence of the n-alkane-degrading Desulfoglaeba alkanexedens ALDC reveals multiple alkylsuccinate synthase gene clusters.</title>
        <authorList>
            <person name="Callaghan A.V."/>
            <person name="Davidova I.A."/>
            <person name="Duncan K.E."/>
            <person name="Morris B."/>
            <person name="McInerney M.J."/>
        </authorList>
    </citation>
    <scope>NUCLEOTIDE SEQUENCE [LARGE SCALE GENOMIC DNA]</scope>
    <source>
        <strain evidence="2 3">ALDC</strain>
    </source>
</reference>
<dbReference type="RefSeq" id="WP_137425564.1">
    <property type="nucleotide sequence ID" value="NZ_CP040098.1"/>
</dbReference>
<proteinExistence type="predicted"/>
<dbReference type="EMBL" id="CP040098">
    <property type="protein sequence ID" value="QCQ23285.1"/>
    <property type="molecule type" value="Genomic_DNA"/>
</dbReference>
<dbReference type="Proteomes" id="UP000298602">
    <property type="component" value="Chromosome"/>
</dbReference>